<gene>
    <name evidence="1" type="ORF">LY89DRAFT_763851</name>
</gene>
<sequence>MNALRKQYQLKRFRERNIARKTDSSRTTDFATILLKILHERRGFGASDARDMVFAHVALCADGAFHVPKTLKADYGKTAKEVYEETAAYIMAHTSGFGILAYVEELEVRPHRERFATWCPDWTTNLIPKSMTREDQQYSLLLVPSLTESICQRIFPSIIACYGFIMSPISSVTGTLSPIDDRFWIGSHFVTLDKDDWVEEQILSRWEEFLDPEINQGQFVDVATERNSTRHSLTFKHLRHLCIDLRRGDPNNSCLNGRRFAKLVLPDSERGRSDSDYEDDGKVVRTLGALPFLKSEFLLVPDSARPGDVLCLLGADAKPFLLRPSFQNNLF</sequence>
<dbReference type="RefSeq" id="XP_018063537.1">
    <property type="nucleotide sequence ID" value="XM_018221613.1"/>
</dbReference>
<dbReference type="EMBL" id="KQ947433">
    <property type="protein sequence ID" value="KUJ09182.1"/>
    <property type="molecule type" value="Genomic_DNA"/>
</dbReference>
<proteinExistence type="predicted"/>
<dbReference type="Proteomes" id="UP000070700">
    <property type="component" value="Unassembled WGS sequence"/>
</dbReference>
<dbReference type="InterPro" id="IPR052895">
    <property type="entry name" value="HetReg/Transcr_Mod"/>
</dbReference>
<dbReference type="OrthoDB" id="10601448at2759"/>
<dbReference type="GeneID" id="28831339"/>
<evidence type="ECO:0000313" key="1">
    <source>
        <dbReference type="EMBL" id="KUJ09182.1"/>
    </source>
</evidence>
<keyword evidence="2" id="KW-1185">Reference proteome</keyword>
<reference evidence="1 2" key="1">
    <citation type="submission" date="2015-10" db="EMBL/GenBank/DDBJ databases">
        <title>Full genome of DAOMC 229536 Phialocephala scopiformis, a fungal endophyte of spruce producing the potent anti-insectan compound rugulosin.</title>
        <authorList>
            <consortium name="DOE Joint Genome Institute"/>
            <person name="Walker A.K."/>
            <person name="Frasz S.L."/>
            <person name="Seifert K.A."/>
            <person name="Miller J.D."/>
            <person name="Mondo S.J."/>
            <person name="Labutti K."/>
            <person name="Lipzen A."/>
            <person name="Dockter R."/>
            <person name="Kennedy M."/>
            <person name="Grigoriev I.V."/>
            <person name="Spatafora J.W."/>
        </authorList>
    </citation>
    <scope>NUCLEOTIDE SEQUENCE [LARGE SCALE GENOMIC DNA]</scope>
    <source>
        <strain evidence="1 2">CBS 120377</strain>
    </source>
</reference>
<evidence type="ECO:0000313" key="2">
    <source>
        <dbReference type="Proteomes" id="UP000070700"/>
    </source>
</evidence>
<dbReference type="InParanoid" id="A0A132B9U6"/>
<accession>A0A132B9U6</accession>
<dbReference type="KEGG" id="psco:LY89DRAFT_763851"/>
<dbReference type="PANTHER" id="PTHR24148:SF64">
    <property type="entry name" value="HETEROKARYON INCOMPATIBILITY DOMAIN-CONTAINING PROTEIN"/>
    <property type="match status" value="1"/>
</dbReference>
<name>A0A132B9U6_MOLSC</name>
<dbReference type="AlphaFoldDB" id="A0A132B9U6"/>
<dbReference type="PANTHER" id="PTHR24148">
    <property type="entry name" value="ANKYRIN REPEAT DOMAIN-CONTAINING PROTEIN 39 HOMOLOG-RELATED"/>
    <property type="match status" value="1"/>
</dbReference>
<protein>
    <submittedName>
        <fullName evidence="1">Uncharacterized protein</fullName>
    </submittedName>
</protein>
<organism evidence="1 2">
    <name type="scientific">Mollisia scopiformis</name>
    <name type="common">Conifer needle endophyte fungus</name>
    <name type="synonym">Phialocephala scopiformis</name>
    <dbReference type="NCBI Taxonomy" id="149040"/>
    <lineage>
        <taxon>Eukaryota</taxon>
        <taxon>Fungi</taxon>
        <taxon>Dikarya</taxon>
        <taxon>Ascomycota</taxon>
        <taxon>Pezizomycotina</taxon>
        <taxon>Leotiomycetes</taxon>
        <taxon>Helotiales</taxon>
        <taxon>Mollisiaceae</taxon>
        <taxon>Mollisia</taxon>
    </lineage>
</organism>